<proteinExistence type="predicted"/>
<reference evidence="2" key="1">
    <citation type="journal article" date="2014" name="Front. Microbiol.">
        <title>High frequency of phylogenetically diverse reductive dehalogenase-homologous genes in deep subseafloor sedimentary metagenomes.</title>
        <authorList>
            <person name="Kawai M."/>
            <person name="Futagami T."/>
            <person name="Toyoda A."/>
            <person name="Takaki Y."/>
            <person name="Nishi S."/>
            <person name="Hori S."/>
            <person name="Arai W."/>
            <person name="Tsubouchi T."/>
            <person name="Morono Y."/>
            <person name="Uchiyama I."/>
            <person name="Ito T."/>
            <person name="Fujiyama A."/>
            <person name="Inagaki F."/>
            <person name="Takami H."/>
        </authorList>
    </citation>
    <scope>NUCLEOTIDE SEQUENCE</scope>
    <source>
        <strain evidence="2">Expedition CK06-06</strain>
    </source>
</reference>
<organism evidence="2">
    <name type="scientific">marine sediment metagenome</name>
    <dbReference type="NCBI Taxonomy" id="412755"/>
    <lineage>
        <taxon>unclassified sequences</taxon>
        <taxon>metagenomes</taxon>
        <taxon>ecological metagenomes</taxon>
    </lineage>
</organism>
<accession>X1QM08</accession>
<keyword evidence="1" id="KW-0472">Membrane</keyword>
<feature type="transmembrane region" description="Helical" evidence="1">
    <location>
        <begin position="22"/>
        <end position="39"/>
    </location>
</feature>
<evidence type="ECO:0000313" key="2">
    <source>
        <dbReference type="EMBL" id="GAI69547.1"/>
    </source>
</evidence>
<keyword evidence="1" id="KW-1133">Transmembrane helix</keyword>
<comment type="caution">
    <text evidence="2">The sequence shown here is derived from an EMBL/GenBank/DDBJ whole genome shotgun (WGS) entry which is preliminary data.</text>
</comment>
<name>X1QM08_9ZZZZ</name>
<dbReference type="AlphaFoldDB" id="X1QM08"/>
<sequence length="40" mass="4359">MRRFDWDKPIAGELTATDFTEAAAAVVSAVITFTLLLLFG</sequence>
<protein>
    <submittedName>
        <fullName evidence="2">Uncharacterized protein</fullName>
    </submittedName>
</protein>
<gene>
    <name evidence="2" type="ORF">S12H4_00586</name>
</gene>
<keyword evidence="1" id="KW-0812">Transmembrane</keyword>
<evidence type="ECO:0000256" key="1">
    <source>
        <dbReference type="SAM" id="Phobius"/>
    </source>
</evidence>
<dbReference type="EMBL" id="BARW01000076">
    <property type="protein sequence ID" value="GAI69547.1"/>
    <property type="molecule type" value="Genomic_DNA"/>
</dbReference>